<feature type="compositionally biased region" description="Low complexity" evidence="1">
    <location>
        <begin position="48"/>
        <end position="60"/>
    </location>
</feature>
<dbReference type="Pfam" id="PF24932">
    <property type="entry name" value="UBA_NBR1_C"/>
    <property type="match status" value="1"/>
</dbReference>
<dbReference type="InterPro" id="IPR009060">
    <property type="entry name" value="UBA-like_sf"/>
</dbReference>
<gene>
    <name evidence="3" type="ORF">XENOCAPTIV_006493</name>
</gene>
<dbReference type="EMBL" id="JAHRIN010018526">
    <property type="protein sequence ID" value="MEQ2198023.1"/>
    <property type="molecule type" value="Genomic_DNA"/>
</dbReference>
<dbReference type="InterPro" id="IPR056893">
    <property type="entry name" value="UBA_Nbr1_C"/>
</dbReference>
<reference evidence="3 4" key="1">
    <citation type="submission" date="2021-06" db="EMBL/GenBank/DDBJ databases">
        <authorList>
            <person name="Palmer J.M."/>
        </authorList>
    </citation>
    <scope>NUCLEOTIDE SEQUENCE [LARGE SCALE GENOMIC DNA]</scope>
    <source>
        <strain evidence="3 4">XC_2019</strain>
        <tissue evidence="3">Muscle</tissue>
    </source>
</reference>
<keyword evidence="4" id="KW-1185">Reference proteome</keyword>
<accession>A0ABV0QR39</accession>
<protein>
    <recommendedName>
        <fullName evidence="2">Nbr1-like C-terminal UBA domain-containing protein</fullName>
    </recommendedName>
</protein>
<evidence type="ECO:0000256" key="1">
    <source>
        <dbReference type="SAM" id="MobiDB-lite"/>
    </source>
</evidence>
<dbReference type="SUPFAM" id="SSF46934">
    <property type="entry name" value="UBA-like"/>
    <property type="match status" value="1"/>
</dbReference>
<evidence type="ECO:0000313" key="3">
    <source>
        <dbReference type="EMBL" id="MEQ2198023.1"/>
    </source>
</evidence>
<evidence type="ECO:0000313" key="4">
    <source>
        <dbReference type="Proteomes" id="UP001434883"/>
    </source>
</evidence>
<sequence length="222" mass="24660">MKRKTRGQVSSQTSSVSSSDDYIIVLPDCFDTSRPLGESMYSSAMSQPDTAAGTAASSTDPDQEQEKDEPCNFEPCREVPLMERKEEETIAVEESLGNTWPLHVSPIHSSVNQMLCASQTLDAVTLTPEVVPPPVVPQPLHPTPVIYSPRLDRDQLGFKDVWIDPAARQDPSMMAVLLEMGFKDQRLNQQLLRKHGYNLLHTVNELVQMAEESQNEAADPPQ</sequence>
<proteinExistence type="predicted"/>
<name>A0ABV0QR39_9TELE</name>
<dbReference type="Gene3D" id="1.10.8.10">
    <property type="entry name" value="DNA helicase RuvA subunit, C-terminal domain"/>
    <property type="match status" value="1"/>
</dbReference>
<dbReference type="CDD" id="cd14319">
    <property type="entry name" value="UBA_NBR1"/>
    <property type="match status" value="1"/>
</dbReference>
<evidence type="ECO:0000259" key="2">
    <source>
        <dbReference type="Pfam" id="PF24932"/>
    </source>
</evidence>
<organism evidence="3 4">
    <name type="scientific">Xenoophorus captivus</name>
    <dbReference type="NCBI Taxonomy" id="1517983"/>
    <lineage>
        <taxon>Eukaryota</taxon>
        <taxon>Metazoa</taxon>
        <taxon>Chordata</taxon>
        <taxon>Craniata</taxon>
        <taxon>Vertebrata</taxon>
        <taxon>Euteleostomi</taxon>
        <taxon>Actinopterygii</taxon>
        <taxon>Neopterygii</taxon>
        <taxon>Teleostei</taxon>
        <taxon>Neoteleostei</taxon>
        <taxon>Acanthomorphata</taxon>
        <taxon>Ovalentaria</taxon>
        <taxon>Atherinomorphae</taxon>
        <taxon>Cyprinodontiformes</taxon>
        <taxon>Goodeidae</taxon>
        <taxon>Xenoophorus</taxon>
    </lineage>
</organism>
<comment type="caution">
    <text evidence="3">The sequence shown here is derived from an EMBL/GenBank/DDBJ whole genome shotgun (WGS) entry which is preliminary data.</text>
</comment>
<feature type="domain" description="Nbr1-like C-terminal UBA" evidence="2">
    <location>
        <begin position="172"/>
        <end position="208"/>
    </location>
</feature>
<feature type="region of interest" description="Disordered" evidence="1">
    <location>
        <begin position="36"/>
        <end position="72"/>
    </location>
</feature>
<dbReference type="Proteomes" id="UP001434883">
    <property type="component" value="Unassembled WGS sequence"/>
</dbReference>